<dbReference type="EC" id="2.7.13.3" evidence="3"/>
<dbReference type="PATRIC" id="fig|999411.4.peg.923"/>
<dbReference type="Gene3D" id="3.30.450.20">
    <property type="entry name" value="PAS domain"/>
    <property type="match status" value="1"/>
</dbReference>
<dbReference type="CDD" id="cd00082">
    <property type="entry name" value="HisKA"/>
    <property type="match status" value="1"/>
</dbReference>
<dbReference type="SMART" id="SM00387">
    <property type="entry name" value="HATPase_c"/>
    <property type="match status" value="1"/>
</dbReference>
<reference evidence="16 17" key="1">
    <citation type="submission" date="2013-01" db="EMBL/GenBank/DDBJ databases">
        <title>The Genome Sequence of Clostridium colicanis 209318.</title>
        <authorList>
            <consortium name="The Broad Institute Genome Sequencing Platform"/>
            <person name="Earl A."/>
            <person name="Ward D."/>
            <person name="Feldgarden M."/>
            <person name="Gevers D."/>
            <person name="Courvalin P."/>
            <person name="Lambert T."/>
            <person name="Walker B."/>
            <person name="Young S.K."/>
            <person name="Zeng Q."/>
            <person name="Gargeya S."/>
            <person name="Fitzgerald M."/>
            <person name="Haas B."/>
            <person name="Abouelleil A."/>
            <person name="Alvarado L."/>
            <person name="Arachchi H.M."/>
            <person name="Berlin A.M."/>
            <person name="Chapman S.B."/>
            <person name="Dewar J."/>
            <person name="Goldberg J."/>
            <person name="Griggs A."/>
            <person name="Gujja S."/>
            <person name="Hansen M."/>
            <person name="Howarth C."/>
            <person name="Imamovic A."/>
            <person name="Larimer J."/>
            <person name="McCowan C."/>
            <person name="Murphy C."/>
            <person name="Neiman D."/>
            <person name="Pearson M."/>
            <person name="Priest M."/>
            <person name="Roberts A."/>
            <person name="Saif S."/>
            <person name="Shea T."/>
            <person name="Sisk P."/>
            <person name="Sykes S."/>
            <person name="Wortman J."/>
            <person name="Nusbaum C."/>
            <person name="Birren B."/>
        </authorList>
    </citation>
    <scope>NUCLEOTIDE SEQUENCE [LARGE SCALE GENOMIC DNA]</scope>
    <source>
        <strain evidence="16 17">209318</strain>
    </source>
</reference>
<dbReference type="Proteomes" id="UP000013097">
    <property type="component" value="Unassembled WGS sequence"/>
</dbReference>
<evidence type="ECO:0000256" key="1">
    <source>
        <dbReference type="ARBA" id="ARBA00000085"/>
    </source>
</evidence>
<keyword evidence="11 12" id="KW-0472">Membrane</keyword>
<evidence type="ECO:0000313" key="17">
    <source>
        <dbReference type="Proteomes" id="UP000013097"/>
    </source>
</evidence>
<evidence type="ECO:0000256" key="6">
    <source>
        <dbReference type="ARBA" id="ARBA00022679"/>
    </source>
</evidence>
<dbReference type="SMART" id="SM00304">
    <property type="entry name" value="HAMP"/>
    <property type="match status" value="1"/>
</dbReference>
<dbReference type="InterPro" id="IPR003661">
    <property type="entry name" value="HisK_dim/P_dom"/>
</dbReference>
<comment type="catalytic activity">
    <reaction evidence="1">
        <text>ATP + protein L-histidine = ADP + protein N-phospho-L-histidine.</text>
        <dbReference type="EC" id="2.7.13.3"/>
    </reaction>
</comment>
<comment type="caution">
    <text evidence="16">The sequence shown here is derived from an EMBL/GenBank/DDBJ whole genome shotgun (WGS) entry which is preliminary data.</text>
</comment>
<evidence type="ECO:0000256" key="3">
    <source>
        <dbReference type="ARBA" id="ARBA00012438"/>
    </source>
</evidence>
<dbReference type="GO" id="GO:0005524">
    <property type="term" value="F:ATP binding"/>
    <property type="evidence" value="ECO:0007669"/>
    <property type="project" value="UniProtKB-KW"/>
</dbReference>
<keyword evidence="5" id="KW-0597">Phosphoprotein</keyword>
<dbReference type="GO" id="GO:0005886">
    <property type="term" value="C:plasma membrane"/>
    <property type="evidence" value="ECO:0007669"/>
    <property type="project" value="UniProtKB-SubCell"/>
</dbReference>
<dbReference type="InterPro" id="IPR000014">
    <property type="entry name" value="PAS"/>
</dbReference>
<dbReference type="InterPro" id="IPR050351">
    <property type="entry name" value="BphY/WalK/GraS-like"/>
</dbReference>
<dbReference type="PRINTS" id="PR00344">
    <property type="entry name" value="BCTRLSENSOR"/>
</dbReference>
<dbReference type="FunFam" id="3.30.565.10:FF:000023">
    <property type="entry name" value="PAS domain-containing sensor histidine kinase"/>
    <property type="match status" value="1"/>
</dbReference>
<evidence type="ECO:0000256" key="8">
    <source>
        <dbReference type="ARBA" id="ARBA00022777"/>
    </source>
</evidence>
<keyword evidence="12" id="KW-0812">Transmembrane</keyword>
<dbReference type="SUPFAM" id="SSF55874">
    <property type="entry name" value="ATPase domain of HSP90 chaperone/DNA topoisomerase II/histidine kinase"/>
    <property type="match status" value="1"/>
</dbReference>
<dbReference type="PANTHER" id="PTHR45453">
    <property type="entry name" value="PHOSPHATE REGULON SENSOR PROTEIN PHOR"/>
    <property type="match status" value="1"/>
</dbReference>
<keyword evidence="17" id="KW-1185">Reference proteome</keyword>
<evidence type="ECO:0000259" key="13">
    <source>
        <dbReference type="PROSITE" id="PS50109"/>
    </source>
</evidence>
<dbReference type="InterPro" id="IPR003660">
    <property type="entry name" value="HAMP_dom"/>
</dbReference>
<keyword evidence="4" id="KW-1003">Cell membrane</keyword>
<dbReference type="EMBL" id="AGYT01000008">
    <property type="protein sequence ID" value="ENZ01716.1"/>
    <property type="molecule type" value="Genomic_DNA"/>
</dbReference>
<dbReference type="AlphaFoldDB" id="N9WF99"/>
<protein>
    <recommendedName>
        <fullName evidence="3">histidine kinase</fullName>
        <ecNumber evidence="3">2.7.13.3</ecNumber>
    </recommendedName>
</protein>
<dbReference type="GO" id="GO:0000155">
    <property type="term" value="F:phosphorelay sensor kinase activity"/>
    <property type="evidence" value="ECO:0007669"/>
    <property type="project" value="InterPro"/>
</dbReference>
<dbReference type="Gene3D" id="6.10.340.10">
    <property type="match status" value="1"/>
</dbReference>
<dbReference type="NCBIfam" id="TIGR00229">
    <property type="entry name" value="sensory_box"/>
    <property type="match status" value="1"/>
</dbReference>
<evidence type="ECO:0000256" key="4">
    <source>
        <dbReference type="ARBA" id="ARBA00022475"/>
    </source>
</evidence>
<evidence type="ECO:0000313" key="16">
    <source>
        <dbReference type="EMBL" id="ENZ01716.1"/>
    </source>
</evidence>
<accession>N9WF99</accession>
<gene>
    <name evidence="16" type="ORF">HMPREF1092_00950</name>
</gene>
<sequence>MKKKILTSVIITVLFALVIITSSFFALVSMQEVDNTRNILINYNSIMANWKEISKESVNLLRINGNIIDVTVTNKDGKVIFDNTQEGKTVDLNCKEYASIGRDNIGYFEGYSPYYKKDMIFSTLRLGDGTIIRSGVPVGTLDVLYSKNISYYLGVLAVVFVLSIALALKLVRIIIDPVKNLEYVSSKIANGDLQTRIEITSNDELGYLGMSFNNMADQLQSKINEVMDKQNKLESILKSMQSGVIAVDKEDSIILLNPYAKKILGINKEVVGLKLKDVMYKKLYNEILLEEYDTAKEIKVKSPVRRILRVKKTWIINGYEKIGIVISIQDVTEMKRLENMRTQFVANVSHELKTPLTSIKGFAETLRFVEDTETRDKFLDIIDKESERLRRLIDDILVLSNLESRSSEDLIEFYPEEVIEDALNILEDHAKRKNIKLIYHSNNNDKILGHNDKFLQLVINLVENAIKYSDCDKEVLIESSSDDEYYTFRVKDNGYGIPKEDLPRIFERFYRVDKSRKGGGTGLGLAIAKHISKSFGGDIKVESEFGKGSEFTFKVKHL</sequence>
<keyword evidence="6" id="KW-0808">Transferase</keyword>
<dbReference type="InterPro" id="IPR035965">
    <property type="entry name" value="PAS-like_dom_sf"/>
</dbReference>
<feature type="transmembrane region" description="Helical" evidence="12">
    <location>
        <begin position="5"/>
        <end position="28"/>
    </location>
</feature>
<evidence type="ECO:0000256" key="10">
    <source>
        <dbReference type="ARBA" id="ARBA00023012"/>
    </source>
</evidence>
<dbReference type="RefSeq" id="WP_002597452.1">
    <property type="nucleotide sequence ID" value="NZ_KB850956.1"/>
</dbReference>
<feature type="domain" description="PAS" evidence="14">
    <location>
        <begin position="229"/>
        <end position="269"/>
    </location>
</feature>
<dbReference type="PROSITE" id="PS50885">
    <property type="entry name" value="HAMP"/>
    <property type="match status" value="1"/>
</dbReference>
<dbReference type="SUPFAM" id="SSF55785">
    <property type="entry name" value="PYP-like sensor domain (PAS domain)"/>
    <property type="match status" value="1"/>
</dbReference>
<evidence type="ECO:0000259" key="15">
    <source>
        <dbReference type="PROSITE" id="PS50885"/>
    </source>
</evidence>
<keyword evidence="8" id="KW-0418">Kinase</keyword>
<keyword evidence="10" id="KW-0902">Two-component regulatory system</keyword>
<evidence type="ECO:0000256" key="2">
    <source>
        <dbReference type="ARBA" id="ARBA00004236"/>
    </source>
</evidence>
<dbReference type="SUPFAM" id="SSF47384">
    <property type="entry name" value="Homodimeric domain of signal transducing histidine kinase"/>
    <property type="match status" value="1"/>
</dbReference>
<dbReference type="PROSITE" id="PS50112">
    <property type="entry name" value="PAS"/>
    <property type="match status" value="1"/>
</dbReference>
<evidence type="ECO:0000256" key="7">
    <source>
        <dbReference type="ARBA" id="ARBA00022741"/>
    </source>
</evidence>
<evidence type="ECO:0000256" key="5">
    <source>
        <dbReference type="ARBA" id="ARBA00022553"/>
    </source>
</evidence>
<dbReference type="eggNOG" id="COG5002">
    <property type="taxonomic scope" value="Bacteria"/>
</dbReference>
<dbReference type="InterPro" id="IPR036890">
    <property type="entry name" value="HATPase_C_sf"/>
</dbReference>
<proteinExistence type="predicted"/>
<dbReference type="PANTHER" id="PTHR45453:SF1">
    <property type="entry name" value="PHOSPHATE REGULON SENSOR PROTEIN PHOR"/>
    <property type="match status" value="1"/>
</dbReference>
<dbReference type="CDD" id="cd06225">
    <property type="entry name" value="HAMP"/>
    <property type="match status" value="1"/>
</dbReference>
<dbReference type="Pfam" id="PF13188">
    <property type="entry name" value="PAS_8"/>
    <property type="match status" value="1"/>
</dbReference>
<dbReference type="SUPFAM" id="SSF158472">
    <property type="entry name" value="HAMP domain-like"/>
    <property type="match status" value="1"/>
</dbReference>
<organism evidence="16 17">
    <name type="scientific">Clostridium thermobutyricum</name>
    <dbReference type="NCBI Taxonomy" id="29372"/>
    <lineage>
        <taxon>Bacteria</taxon>
        <taxon>Bacillati</taxon>
        <taxon>Bacillota</taxon>
        <taxon>Clostridia</taxon>
        <taxon>Eubacteriales</taxon>
        <taxon>Clostridiaceae</taxon>
        <taxon>Clostridium</taxon>
    </lineage>
</organism>
<dbReference type="Pfam" id="PF00672">
    <property type="entry name" value="HAMP"/>
    <property type="match status" value="1"/>
</dbReference>
<dbReference type="HOGENOM" id="CLU_000445_89_2_9"/>
<dbReference type="Pfam" id="PF00512">
    <property type="entry name" value="HisKA"/>
    <property type="match status" value="1"/>
</dbReference>
<keyword evidence="7" id="KW-0547">Nucleotide-binding</keyword>
<evidence type="ECO:0000259" key="14">
    <source>
        <dbReference type="PROSITE" id="PS50112"/>
    </source>
</evidence>
<comment type="subcellular location">
    <subcellularLocation>
        <location evidence="2">Cell membrane</location>
    </subcellularLocation>
</comment>
<dbReference type="PROSITE" id="PS50109">
    <property type="entry name" value="HIS_KIN"/>
    <property type="match status" value="1"/>
</dbReference>
<dbReference type="FunFam" id="1.10.287.130:FF:000008">
    <property type="entry name" value="Two-component sensor histidine kinase"/>
    <property type="match status" value="1"/>
</dbReference>
<dbReference type="Gene3D" id="3.30.565.10">
    <property type="entry name" value="Histidine kinase-like ATPase, C-terminal domain"/>
    <property type="match status" value="1"/>
</dbReference>
<evidence type="ECO:0000256" key="11">
    <source>
        <dbReference type="ARBA" id="ARBA00023136"/>
    </source>
</evidence>
<feature type="domain" description="HAMP" evidence="15">
    <location>
        <begin position="172"/>
        <end position="224"/>
    </location>
</feature>
<dbReference type="GO" id="GO:0016036">
    <property type="term" value="P:cellular response to phosphate starvation"/>
    <property type="evidence" value="ECO:0007669"/>
    <property type="project" value="TreeGrafter"/>
</dbReference>
<dbReference type="InterPro" id="IPR005467">
    <property type="entry name" value="His_kinase_dom"/>
</dbReference>
<name>N9WF99_9CLOT</name>
<dbReference type="InterPro" id="IPR036097">
    <property type="entry name" value="HisK_dim/P_sf"/>
</dbReference>
<dbReference type="CDD" id="cd00075">
    <property type="entry name" value="HATPase"/>
    <property type="match status" value="1"/>
</dbReference>
<keyword evidence="12" id="KW-1133">Transmembrane helix</keyword>
<dbReference type="InterPro" id="IPR003594">
    <property type="entry name" value="HATPase_dom"/>
</dbReference>
<dbReference type="InterPro" id="IPR004358">
    <property type="entry name" value="Sig_transdc_His_kin-like_C"/>
</dbReference>
<dbReference type="Pfam" id="PF02518">
    <property type="entry name" value="HATPase_c"/>
    <property type="match status" value="1"/>
</dbReference>
<evidence type="ECO:0000256" key="12">
    <source>
        <dbReference type="SAM" id="Phobius"/>
    </source>
</evidence>
<keyword evidence="9" id="KW-0067">ATP-binding</keyword>
<dbReference type="Gene3D" id="1.10.287.130">
    <property type="match status" value="1"/>
</dbReference>
<dbReference type="SMART" id="SM00388">
    <property type="entry name" value="HisKA"/>
    <property type="match status" value="1"/>
</dbReference>
<feature type="domain" description="Histidine kinase" evidence="13">
    <location>
        <begin position="347"/>
        <end position="558"/>
    </location>
</feature>
<dbReference type="GO" id="GO:0004721">
    <property type="term" value="F:phosphoprotein phosphatase activity"/>
    <property type="evidence" value="ECO:0007669"/>
    <property type="project" value="TreeGrafter"/>
</dbReference>
<feature type="transmembrane region" description="Helical" evidence="12">
    <location>
        <begin position="149"/>
        <end position="171"/>
    </location>
</feature>
<evidence type="ECO:0000256" key="9">
    <source>
        <dbReference type="ARBA" id="ARBA00022840"/>
    </source>
</evidence>